<name>A0A0F7S8K8_9BASI</name>
<sequence length="39" mass="4097">MSSADARRALSEIEVRFELGNESISSGAKVGARTGCIRA</sequence>
<organism evidence="1 2">
    <name type="scientific">Sporisorium scitamineum</name>
    <dbReference type="NCBI Taxonomy" id="49012"/>
    <lineage>
        <taxon>Eukaryota</taxon>
        <taxon>Fungi</taxon>
        <taxon>Dikarya</taxon>
        <taxon>Basidiomycota</taxon>
        <taxon>Ustilaginomycotina</taxon>
        <taxon>Ustilaginomycetes</taxon>
        <taxon>Ustilaginales</taxon>
        <taxon>Ustilaginaceae</taxon>
        <taxon>Sporisorium</taxon>
    </lineage>
</organism>
<gene>
    <name evidence="1" type="primary">SSCI22040.1</name>
</gene>
<evidence type="ECO:0000313" key="2">
    <source>
        <dbReference type="Proteomes" id="UP000242770"/>
    </source>
</evidence>
<reference evidence="2" key="1">
    <citation type="submission" date="2014-06" db="EMBL/GenBank/DDBJ databases">
        <authorList>
            <person name="Berkman P.J."/>
        </authorList>
    </citation>
    <scope>NUCLEOTIDE SEQUENCE [LARGE SCALE GENOMIC DNA]</scope>
</reference>
<keyword evidence="2" id="KW-1185">Reference proteome</keyword>
<dbReference type="EMBL" id="CCFA01001156">
    <property type="protein sequence ID" value="CDW97008.1"/>
    <property type="molecule type" value="Genomic_DNA"/>
</dbReference>
<proteinExistence type="predicted"/>
<protein>
    <submittedName>
        <fullName evidence="1">Uncharacterized protein</fullName>
    </submittedName>
</protein>
<accession>A0A0F7S8K8</accession>
<dbReference type="AlphaFoldDB" id="A0A0F7S8K8"/>
<dbReference type="Proteomes" id="UP000242770">
    <property type="component" value="Unassembled WGS sequence"/>
</dbReference>
<evidence type="ECO:0000313" key="1">
    <source>
        <dbReference type="EMBL" id="CDW97008.1"/>
    </source>
</evidence>